<feature type="domain" description="HTH tetR-type" evidence="7">
    <location>
        <begin position="20"/>
        <end position="80"/>
    </location>
</feature>
<dbReference type="RefSeq" id="WP_013864918.1">
    <property type="nucleotide sequence ID" value="NC_015635.1"/>
</dbReference>
<evidence type="ECO:0000256" key="4">
    <source>
        <dbReference type="ARBA" id="ARBA00023163"/>
    </source>
</evidence>
<feature type="region of interest" description="Disordered" evidence="6">
    <location>
        <begin position="1"/>
        <end position="21"/>
    </location>
</feature>
<dbReference type="EMBL" id="AP012204">
    <property type="protein sequence ID" value="BAK37081.1"/>
    <property type="molecule type" value="Genomic_DNA"/>
</dbReference>
<dbReference type="STRING" id="1032480.MLP_40670"/>
<accession>F5XR59</accession>
<keyword evidence="3 5" id="KW-0238">DNA-binding</keyword>
<keyword evidence="4" id="KW-0804">Transcription</keyword>
<dbReference type="KEGG" id="mph:MLP_40670"/>
<dbReference type="InterPro" id="IPR036271">
    <property type="entry name" value="Tet_transcr_reg_TetR-rel_C_sf"/>
</dbReference>
<evidence type="ECO:0000313" key="8">
    <source>
        <dbReference type="EMBL" id="BAK37081.1"/>
    </source>
</evidence>
<evidence type="ECO:0000259" key="7">
    <source>
        <dbReference type="PROSITE" id="PS50977"/>
    </source>
</evidence>
<dbReference type="AlphaFoldDB" id="F5XR59"/>
<sequence>MNTEDRWSATPPSRTYPKGDRRRTQIVRAAFSAFSADGYRGASMVQIAAACGVSRAGLLHHFPSKELLLAAVLAERDRINGELFFAGMAAPGADGLDYFRRLLRVIEHNASQREIVRLFATLSTEAADPAHPAHAYFANRYRWLRADIADALADLAGRGLLRDQIDLAGAATDLVALIDGLQIQWLLDADSVDIPTRVRARLEELLTSTLDS</sequence>
<dbReference type="InterPro" id="IPR039538">
    <property type="entry name" value="BetI_C"/>
</dbReference>
<dbReference type="InterPro" id="IPR050109">
    <property type="entry name" value="HTH-type_TetR-like_transc_reg"/>
</dbReference>
<name>F5XR59_MICPN</name>
<dbReference type="GO" id="GO:0003700">
    <property type="term" value="F:DNA-binding transcription factor activity"/>
    <property type="evidence" value="ECO:0007669"/>
    <property type="project" value="TreeGrafter"/>
</dbReference>
<dbReference type="PANTHER" id="PTHR30055">
    <property type="entry name" value="HTH-TYPE TRANSCRIPTIONAL REGULATOR RUTR"/>
    <property type="match status" value="1"/>
</dbReference>
<organism evidence="8 9">
    <name type="scientific">Microlunatus phosphovorus (strain ATCC 700054 / DSM 10555 / JCM 9379 / NBRC 101784 / NCIMB 13414 / VKM Ac-1990 / NM-1)</name>
    <dbReference type="NCBI Taxonomy" id="1032480"/>
    <lineage>
        <taxon>Bacteria</taxon>
        <taxon>Bacillati</taxon>
        <taxon>Actinomycetota</taxon>
        <taxon>Actinomycetes</taxon>
        <taxon>Propionibacteriales</taxon>
        <taxon>Propionibacteriaceae</taxon>
        <taxon>Microlunatus</taxon>
    </lineage>
</organism>
<dbReference type="SUPFAM" id="SSF46689">
    <property type="entry name" value="Homeodomain-like"/>
    <property type="match status" value="1"/>
</dbReference>
<reference evidence="8 9" key="1">
    <citation type="submission" date="2011-05" db="EMBL/GenBank/DDBJ databases">
        <title>Whole genome sequence of Microlunatus phosphovorus NM-1.</title>
        <authorList>
            <person name="Hosoyama A."/>
            <person name="Sasaki K."/>
            <person name="Harada T."/>
            <person name="Igarashi R."/>
            <person name="Kawakoshi A."/>
            <person name="Sasagawa M."/>
            <person name="Fukada J."/>
            <person name="Nakamura S."/>
            <person name="Katano Y."/>
            <person name="Hanada S."/>
            <person name="Kamagata Y."/>
            <person name="Nakamura N."/>
            <person name="Yamazaki S."/>
            <person name="Fujita N."/>
        </authorList>
    </citation>
    <scope>NUCLEOTIDE SEQUENCE [LARGE SCALE GENOMIC DNA]</scope>
    <source>
        <strain evidence="9">ATCC 700054 / DSM 10555 / JCM 9379 / NBRC 101784 / NCIMB 13414 / VKM Ac-1990 / NM-1</strain>
    </source>
</reference>
<keyword evidence="1" id="KW-0678">Repressor</keyword>
<dbReference type="InterPro" id="IPR001647">
    <property type="entry name" value="HTH_TetR"/>
</dbReference>
<evidence type="ECO:0000313" key="9">
    <source>
        <dbReference type="Proteomes" id="UP000007947"/>
    </source>
</evidence>
<protein>
    <submittedName>
        <fullName evidence="8">Putative TetR family transcriptional regulator</fullName>
    </submittedName>
</protein>
<dbReference type="PRINTS" id="PR00455">
    <property type="entry name" value="HTHTETR"/>
</dbReference>
<dbReference type="HOGENOM" id="CLU_069356_44_1_11"/>
<dbReference type="eggNOG" id="COG1309">
    <property type="taxonomic scope" value="Bacteria"/>
</dbReference>
<evidence type="ECO:0000256" key="2">
    <source>
        <dbReference type="ARBA" id="ARBA00023015"/>
    </source>
</evidence>
<keyword evidence="2" id="KW-0805">Transcription regulation</keyword>
<dbReference type="OrthoDB" id="5112469at2"/>
<dbReference type="InterPro" id="IPR009057">
    <property type="entry name" value="Homeodomain-like_sf"/>
</dbReference>
<dbReference type="Gene3D" id="1.10.357.10">
    <property type="entry name" value="Tetracycline Repressor, domain 2"/>
    <property type="match status" value="1"/>
</dbReference>
<feature type="DNA-binding region" description="H-T-H motif" evidence="5">
    <location>
        <begin position="43"/>
        <end position="62"/>
    </location>
</feature>
<dbReference type="PANTHER" id="PTHR30055:SF234">
    <property type="entry name" value="HTH-TYPE TRANSCRIPTIONAL REGULATOR BETI"/>
    <property type="match status" value="1"/>
</dbReference>
<proteinExistence type="predicted"/>
<dbReference type="SUPFAM" id="SSF48498">
    <property type="entry name" value="Tetracyclin repressor-like, C-terminal domain"/>
    <property type="match status" value="1"/>
</dbReference>
<evidence type="ECO:0000256" key="1">
    <source>
        <dbReference type="ARBA" id="ARBA00022491"/>
    </source>
</evidence>
<gene>
    <name evidence="8" type="ordered locus">MLP_40670</name>
</gene>
<evidence type="ECO:0000256" key="3">
    <source>
        <dbReference type="ARBA" id="ARBA00023125"/>
    </source>
</evidence>
<dbReference type="PROSITE" id="PS50977">
    <property type="entry name" value="HTH_TETR_2"/>
    <property type="match status" value="1"/>
</dbReference>
<dbReference type="Pfam" id="PF00440">
    <property type="entry name" value="TetR_N"/>
    <property type="match status" value="1"/>
</dbReference>
<dbReference type="Proteomes" id="UP000007947">
    <property type="component" value="Chromosome"/>
</dbReference>
<evidence type="ECO:0000256" key="6">
    <source>
        <dbReference type="SAM" id="MobiDB-lite"/>
    </source>
</evidence>
<dbReference type="Pfam" id="PF13977">
    <property type="entry name" value="TetR_C_6"/>
    <property type="match status" value="1"/>
</dbReference>
<dbReference type="GO" id="GO:0000976">
    <property type="term" value="F:transcription cis-regulatory region binding"/>
    <property type="evidence" value="ECO:0007669"/>
    <property type="project" value="TreeGrafter"/>
</dbReference>
<keyword evidence="9" id="KW-1185">Reference proteome</keyword>
<evidence type="ECO:0000256" key="5">
    <source>
        <dbReference type="PROSITE-ProRule" id="PRU00335"/>
    </source>
</evidence>